<dbReference type="EMBL" id="JAFMYV010000001">
    <property type="protein sequence ID" value="MBO0935320.1"/>
    <property type="molecule type" value="Genomic_DNA"/>
</dbReference>
<feature type="coiled-coil region" evidence="1">
    <location>
        <begin position="11"/>
        <end position="48"/>
    </location>
</feature>
<proteinExistence type="predicted"/>
<gene>
    <name evidence="2" type="ORF">J2I47_02040</name>
</gene>
<evidence type="ECO:0000313" key="2">
    <source>
        <dbReference type="EMBL" id="MBO0935320.1"/>
    </source>
</evidence>
<sequence>MQPFDNDRFNLRQVRDEKNQLSATLAQLQREQEQLDKAAEAAARAGNQDELGQLGQQRERLRGQVKATEAGYMGAKQKAFEGLGQLVERYKSPQEYIGFWDDHLPILLFPVRVETRFAPTVQGNAPELWVRIYPDDATVVQHNPDLTAAELDAAKTFWFETWKADTDAQKLGAWATLVQVGGSRRAAWIARTTQPANIDQTDAAVFDFPADNVLLANGLLPNEIKPGKVYWRSLWFGTDPAEAQTTLETAVGTGRADAVKLATKPANWAALSGKTPTDEFDRVVILGGPPEGTPATGQPASYAEVLPDQFVVIGYRNERKVFEVVGKPVPDRIWLSPNVSPLDGGISRAADGTLEFTGDLAWMKDFDAAVDMGLGLRINLQQAINQTVVTEQQGTQAVADGLLREVLTLGITKLLVVGINAVDGSENGPVLLEKLFDNHHYGQTGLGFIPQGTPTNNTEGDNAGHRGEPDAADSYALERQGPLFTDQANVPFHQKVNGQRTAEYLGIQSTVFQHIAHSPDTELAEAQAMNVALYNATLAYYLDEMLDPLVSRADQHRVFRFFTSYVSARGSLPALRVGKQPYGILPATALDRWQWTNPEMVEGRFFVVPFYQKMLNLLRFFNSQWAGLQQFASHAGQSGGALTSNQQFLDLLGLQPTSVTFAQRWLYGKQFIRNFTYILLGRDATREAVAQWKARAAALLAQLGITTEPAIAGKFFNHPALSLKSVPPIDTLPLSETDTVQPLFNHTDGTAGPNYIEWIRQSKQADIQSNNILNDENKRIDAPKTLLYALLQHATQNAYWDTAMKLFEDYKIVDRAARREVEMRHIATPREGNQQVRQWSRADYLQADVSNIPALGVANQTMGAYLSQRVSLPILPDSNLHLVQEALTKLEKLPTARLERLLAEHLDLCSYRLDGWLNGILQKRLDYLRYEFQPPNQEGNGRPRRGTYLGAFGWLENIRPAHARPVVEIKLPPELKARGIVLEAAHEGSFIHAPSLPQAVTAALLRSGYLAHASRTESERNRLAINLSSARVRRAMWFIDGIRKGQELAALLGYQFERSLHDTNLDVHIYPFRERFPFKIKEADVPAGGSIEAVSARNVVDGYALGNETTAYPFGRTDLPLATSTEGKGILAAIADLRNAMDAVADLLLAESVHQFVQGNHLTAGATLKTVQEGHNPAIPDLVQTPRNGHAITNRVFLALDSTAATPANATPRVLADPALNKWLTDLLTPSLVQTRFIVEKTRANGTTEQAEIKLADLKLFPADLINLVDNQQVDLFKRVLYEYRRTHTVGAGETIRVLPDAPLITVGATSFGVALPLLRHVQQLIRKGRALTAMDFRVPGESKPGDKTNIGNVAIGELTGRVTSLKNALQTLQTAFGAALTTAGDIIKNDPATDKLPNLRDLIVANHPAWETLLKNAADFDVPEAFPEQPVAFTNATVDADFGYSDAVKDLAKLFDNQLYGSPNNRPAFLFLTQLLVVRNKLTQKVAVMTKALTDAAKPGLSIDAQLPLLAEAVTAGLGTALVLPRFSLENAAEVQIAFQNQAKALTFKREQLLADLPTLSTPAANLLIMEEWLQGVSRVRPQMGQLERLKLAAELGTDTPGTALSVLQLPYLAQPYWVGLDLPETMPDPSDATKTVPLVLDRDYLSIITVGQGAAPVFGNPQCGLLLDESTEVIPTKSTTTGLAVNYNQPNAESPQCMLLAVSPTLLGNWTWDNLVAILNSTLEQAKRRAVEPDHLALHSNLGQLLPATITAQGSVPDASISLNYSRLYEKVFKV</sequence>
<dbReference type="RefSeq" id="WP_207362878.1">
    <property type="nucleotide sequence ID" value="NZ_JAFMYV010000001.1"/>
</dbReference>
<protein>
    <submittedName>
        <fullName evidence="2">Uncharacterized protein</fullName>
    </submittedName>
</protein>
<comment type="caution">
    <text evidence="2">The sequence shown here is derived from an EMBL/GenBank/DDBJ whole genome shotgun (WGS) entry which is preliminary data.</text>
</comment>
<organism evidence="2 3">
    <name type="scientific">Fibrella rubiginis</name>
    <dbReference type="NCBI Taxonomy" id="2817060"/>
    <lineage>
        <taxon>Bacteria</taxon>
        <taxon>Pseudomonadati</taxon>
        <taxon>Bacteroidota</taxon>
        <taxon>Cytophagia</taxon>
        <taxon>Cytophagales</taxon>
        <taxon>Spirosomataceae</taxon>
        <taxon>Fibrella</taxon>
    </lineage>
</organism>
<name>A0A939K4E7_9BACT</name>
<reference evidence="2" key="1">
    <citation type="submission" date="2021-03" db="EMBL/GenBank/DDBJ databases">
        <title>Fibrella sp. HMF5335 genome sequencing and assembly.</title>
        <authorList>
            <person name="Kang H."/>
            <person name="Kim H."/>
            <person name="Bae S."/>
            <person name="Joh K."/>
        </authorList>
    </citation>
    <scope>NUCLEOTIDE SEQUENCE</scope>
    <source>
        <strain evidence="2">HMF5335</strain>
    </source>
</reference>
<evidence type="ECO:0000256" key="1">
    <source>
        <dbReference type="SAM" id="Coils"/>
    </source>
</evidence>
<keyword evidence="1" id="KW-0175">Coiled coil</keyword>
<evidence type="ECO:0000313" key="3">
    <source>
        <dbReference type="Proteomes" id="UP000664034"/>
    </source>
</evidence>
<accession>A0A939K4E7</accession>
<keyword evidence="3" id="KW-1185">Reference proteome</keyword>
<dbReference type="Proteomes" id="UP000664034">
    <property type="component" value="Unassembled WGS sequence"/>
</dbReference>